<dbReference type="OMA" id="ALRCCIN"/>
<protein>
    <recommendedName>
        <fullName evidence="4">F-box domain-containing protein</fullName>
    </recommendedName>
</protein>
<name>A0A084QXQ2_STAC4</name>
<dbReference type="HOGENOM" id="CLU_022341_0_0_1"/>
<dbReference type="EMBL" id="KL659729">
    <property type="protein sequence ID" value="KFA68737.1"/>
    <property type="molecule type" value="Genomic_DNA"/>
</dbReference>
<feature type="coiled-coil region" evidence="1">
    <location>
        <begin position="7"/>
        <end position="34"/>
    </location>
</feature>
<proteinExistence type="predicted"/>
<accession>A0A084QXQ2</accession>
<reference evidence="2 3" key="1">
    <citation type="journal article" date="2014" name="BMC Genomics">
        <title>Comparative genome sequencing reveals chemotype-specific gene clusters in the toxigenic black mold Stachybotrys.</title>
        <authorList>
            <person name="Semeiks J."/>
            <person name="Borek D."/>
            <person name="Otwinowski Z."/>
            <person name="Grishin N.V."/>
        </authorList>
    </citation>
    <scope>NUCLEOTIDE SEQUENCE [LARGE SCALE GENOMIC DNA]</scope>
    <source>
        <strain evidence="2 3">IBT 40285</strain>
    </source>
</reference>
<dbReference type="Proteomes" id="UP000028524">
    <property type="component" value="Unassembled WGS sequence"/>
</dbReference>
<dbReference type="InParanoid" id="A0A084QXQ2"/>
<dbReference type="STRING" id="1283841.A0A084QXQ2"/>
<organism evidence="2 3">
    <name type="scientific">Stachybotrys chlorohalonatus (strain IBT 40285)</name>
    <dbReference type="NCBI Taxonomy" id="1283841"/>
    <lineage>
        <taxon>Eukaryota</taxon>
        <taxon>Fungi</taxon>
        <taxon>Dikarya</taxon>
        <taxon>Ascomycota</taxon>
        <taxon>Pezizomycotina</taxon>
        <taxon>Sordariomycetes</taxon>
        <taxon>Hypocreomycetidae</taxon>
        <taxon>Hypocreales</taxon>
        <taxon>Stachybotryaceae</taxon>
        <taxon>Stachybotrys</taxon>
    </lineage>
</organism>
<evidence type="ECO:0000256" key="1">
    <source>
        <dbReference type="SAM" id="Coils"/>
    </source>
</evidence>
<evidence type="ECO:0000313" key="2">
    <source>
        <dbReference type="EMBL" id="KFA68737.1"/>
    </source>
</evidence>
<dbReference type="OrthoDB" id="3759773at2759"/>
<keyword evidence="3" id="KW-1185">Reference proteome</keyword>
<evidence type="ECO:0000313" key="3">
    <source>
        <dbReference type="Proteomes" id="UP000028524"/>
    </source>
</evidence>
<sequence length="603" mass="70017">MDSSILLVNAYNLLQTANENLRRLQVELVRVSGLWTLFQDNPETRSSDRPEYWVDSAGQSDSFRNEDADAWVFDARSRGLFSSTSALVEELRSLGERKRNLEDIQQKLRLTINTVSRPSLRSLHILDLPDETLSRVFDFVEGYRPDIPSLWHIVSRDLKNCRLACRAFCRVSSRLFLRSVSVDLRVSSISRFEEISRHPIISKGVCIVRAVLHFYDPRLSENFDDFILHSATELEQRVESMEWMKTWESHKVSEKDGLRVTERLKAILASWRRISSAIQAQNLTEDDHQHLLLLRKAHQKYQRLFSDQEELLNSGMFLQKVAAGIDRMPRARILHFLDWDFNLPREVSPFDWEDLNVPVYEAPLRAMNYYTAYKYGFTPRLCDIIATLPVAIHHHGVRLERISINLSYVDPPTDLLPSSETRQQLPYAMQQLQKFSFECRHWVNGESNEEIFSKIFEPFLDTPSLRELNIDLLSEEESDNQSNLEIGKLITLQPWRVLSCIFLREVAFNLSEFQLFLSKNEEPSFDLTLDRVRLLSGTWGEALDGLRKKSVRIIQLSDLLGAECDNMSSSELSSIFGKEDSRAWSEAELYIKKVKHQNPLRSS</sequence>
<gene>
    <name evidence="2" type="ORF">S40285_09626</name>
</gene>
<dbReference type="AlphaFoldDB" id="A0A084QXQ2"/>
<keyword evidence="1" id="KW-0175">Coiled coil</keyword>
<evidence type="ECO:0008006" key="4">
    <source>
        <dbReference type="Google" id="ProtNLM"/>
    </source>
</evidence>